<feature type="region of interest" description="Disordered" evidence="1">
    <location>
        <begin position="1279"/>
        <end position="1391"/>
    </location>
</feature>
<feature type="region of interest" description="Disordered" evidence="1">
    <location>
        <begin position="1103"/>
        <end position="1147"/>
    </location>
</feature>
<comment type="caution">
    <text evidence="2">The sequence shown here is derived from an EMBL/GenBank/DDBJ whole genome shotgun (WGS) entry which is preliminary data.</text>
</comment>
<feature type="region of interest" description="Disordered" evidence="1">
    <location>
        <begin position="561"/>
        <end position="624"/>
    </location>
</feature>
<sequence length="1391" mass="152893">MGELTGELAEGYKRLMAKKKKVAAGGGEVVIDASKTDGTTKTETRQNAKNEGIQKSKYGLSSSVKSTEVQHQTPSSTSGTRNGIQPAPSVIPRRPSQQRPFSQESRLFKLQKQRYTHTQSQEKENGNNVNEKYEQMDEQQLIHVSSGVSGLYARTASSISVETRRAGNTSKVSDHTLPVKLEIKTRGVSLSSKQPPREKAVIDPTSVEAVQSSRTHAVSDKDSVDSFPPLDWQKIEHEARSTSFNDYNEETDLAPIAMSDNLVAEPFNPQKDGISMSHTRSQRSEKQLNDILEEQAESLFSELPQSEQGTSCLHKDHKSANGQCAQNEIRAPRDALQSNVDDTAVEVSTQSVSTLSLEQSPKSSPPRTARAYHRPHSGEMVVIDEKGEEKREGHLESSGMTVSTDTKLDTENKDDGDSKSDASGLPSWTSIHSEKKKRAWNHRPKRRPRRAPPSRVQRKDGDPLGRAVSMAFDQIAGYAGFQEDTQSLTANEAHDDYAYDEEYFSDESESIMADIHDALFSTFGCTVPRTRLRQLNDDDTLETDGGSKVSANKFIRHARSGSDSVYSEPSMTIPSVASCDKTDEGTLDDDATDEMTETTKKSFQSKEPPKRQASAPKYKVPDKFAEEPPEIPKALSASEKLPLKNTASSVYSDNTDMYRAFVEKDHEAVNLLEEADNFLFKEAAGKDFLKAANEKVDKWVTSIQGFLLSSSGAKRENKVAHREVPKSASPSDSAKEIENPPNMQLGEEIDSNKEVTTFDFAGAVEDNNPIDAVLQNEAVKPIQELLPSEELVERQESLFAASPKNSGQLERNSDSGSDQTLEELKLMLIEEARAMPPIATNSESVISSDPGEEKKEEESTNVKTNTTEGFEFEETFFSTANNVFSEALEKEEENFVNGPKVSVIEPLSFSHGVEPKFTVTEFGAEFEDVLDDTLSPTEFESQSGVIDGDGFPEFPAILSAPLSPEMISVAIATDEIEVTKNHSILVFSEERGAIVSAVSPVCTTKLEYEESKSTKVPETHSLISEEVESENIKVLSQKFPAFDDGVKSADPPASVDSESLVAQNHAEKDSIDSSKKLVLSKPTTPGSMKNNGGVMKGLFRSFKKKGPKSSSVASTARSKTNHLPRKTKQPEYYLRDKIQSSDADKRIANQRVQVSRQTPMKAATSVTAQQINSDVNYVMEDYLSKKFEKVAGQLGSSNSSERLEAKSASAVPKQRNDSISTIFGDPSTIDMAFPTPKQVSAQDKNNPFTFDISPIRETDVSIDFSQGWEKPYVDKNSQTSSVFRRETNSNSLNNSTTNGTSAVETPERKSGETRIPNTPVKWRHVQDHSNEGIDLRASSRSTSSGGCSEPPSINWQSMLDRAGKAAKENQSSPQKVADFPFLSDVSSQASF</sequence>
<feature type="compositionally biased region" description="Basic and acidic residues" evidence="1">
    <location>
        <begin position="383"/>
        <end position="395"/>
    </location>
</feature>
<feature type="region of interest" description="Disordered" evidence="1">
    <location>
        <begin position="345"/>
        <end position="465"/>
    </location>
</feature>
<feature type="compositionally biased region" description="Basic and acidic residues" evidence="1">
    <location>
        <begin position="34"/>
        <end position="54"/>
    </location>
</feature>
<feature type="compositionally biased region" description="Low complexity" evidence="1">
    <location>
        <begin position="1288"/>
        <end position="1301"/>
    </location>
</feature>
<evidence type="ECO:0000256" key="1">
    <source>
        <dbReference type="SAM" id="MobiDB-lite"/>
    </source>
</evidence>
<gene>
    <name evidence="2" type="ORF">IV203_012352</name>
</gene>
<keyword evidence="3" id="KW-1185">Reference proteome</keyword>
<feature type="compositionally biased region" description="Basic and acidic residues" evidence="1">
    <location>
        <begin position="1133"/>
        <end position="1147"/>
    </location>
</feature>
<feature type="compositionally biased region" description="Polar residues" evidence="1">
    <location>
        <begin position="1108"/>
        <end position="1118"/>
    </location>
</feature>
<name>A0A9K3KV22_9STRA</name>
<feature type="region of interest" description="Disordered" evidence="1">
    <location>
        <begin position="1193"/>
        <end position="1229"/>
    </location>
</feature>
<feature type="compositionally biased region" description="Basic and acidic residues" evidence="1">
    <location>
        <begin position="713"/>
        <end position="725"/>
    </location>
</feature>
<feature type="compositionally biased region" description="Basic residues" evidence="1">
    <location>
        <begin position="434"/>
        <end position="452"/>
    </location>
</feature>
<feature type="compositionally biased region" description="Polar residues" evidence="1">
    <location>
        <begin position="561"/>
        <end position="575"/>
    </location>
</feature>
<feature type="compositionally biased region" description="Acidic residues" evidence="1">
    <location>
        <begin position="585"/>
        <end position="596"/>
    </location>
</feature>
<reference evidence="2" key="2">
    <citation type="submission" date="2021-04" db="EMBL/GenBank/DDBJ databases">
        <authorList>
            <person name="Podell S."/>
        </authorList>
    </citation>
    <scope>NUCLEOTIDE SEQUENCE</scope>
    <source>
        <strain evidence="2">Hildebrandi</strain>
    </source>
</reference>
<evidence type="ECO:0000313" key="2">
    <source>
        <dbReference type="EMBL" id="KAG7349755.1"/>
    </source>
</evidence>
<feature type="compositionally biased region" description="Basic and acidic residues" evidence="1">
    <location>
        <begin position="851"/>
        <end position="860"/>
    </location>
</feature>
<organism evidence="2 3">
    <name type="scientific">Nitzschia inconspicua</name>
    <dbReference type="NCBI Taxonomy" id="303405"/>
    <lineage>
        <taxon>Eukaryota</taxon>
        <taxon>Sar</taxon>
        <taxon>Stramenopiles</taxon>
        <taxon>Ochrophyta</taxon>
        <taxon>Bacillariophyta</taxon>
        <taxon>Bacillariophyceae</taxon>
        <taxon>Bacillariophycidae</taxon>
        <taxon>Bacillariales</taxon>
        <taxon>Bacillariaceae</taxon>
        <taxon>Nitzschia</taxon>
    </lineage>
</organism>
<feature type="compositionally biased region" description="Polar residues" evidence="1">
    <location>
        <begin position="59"/>
        <end position="83"/>
    </location>
</feature>
<feature type="compositionally biased region" description="Low complexity" evidence="1">
    <location>
        <begin position="1338"/>
        <end position="1348"/>
    </location>
</feature>
<proteinExistence type="predicted"/>
<dbReference type="Proteomes" id="UP000693970">
    <property type="component" value="Unassembled WGS sequence"/>
</dbReference>
<feature type="region of interest" description="Disordered" evidence="1">
    <location>
        <begin position="21"/>
        <end position="105"/>
    </location>
</feature>
<feature type="region of interest" description="Disordered" evidence="1">
    <location>
        <begin position="713"/>
        <end position="750"/>
    </location>
</feature>
<feature type="compositionally biased region" description="Basic and acidic residues" evidence="1">
    <location>
        <begin position="1324"/>
        <end position="1334"/>
    </location>
</feature>
<feature type="compositionally biased region" description="Polar residues" evidence="1">
    <location>
        <begin position="95"/>
        <end position="105"/>
    </location>
</feature>
<feature type="region of interest" description="Disordered" evidence="1">
    <location>
        <begin position="834"/>
        <end position="863"/>
    </location>
</feature>
<evidence type="ECO:0000313" key="3">
    <source>
        <dbReference type="Proteomes" id="UP000693970"/>
    </source>
</evidence>
<dbReference type="EMBL" id="JAGRRH010000019">
    <property type="protein sequence ID" value="KAG7349755.1"/>
    <property type="molecule type" value="Genomic_DNA"/>
</dbReference>
<protein>
    <submittedName>
        <fullName evidence="2">Uncharacterized protein</fullName>
    </submittedName>
</protein>
<reference evidence="2" key="1">
    <citation type="journal article" date="2021" name="Sci. Rep.">
        <title>Diploid genomic architecture of Nitzschia inconspicua, an elite biomass production diatom.</title>
        <authorList>
            <person name="Oliver A."/>
            <person name="Podell S."/>
            <person name="Pinowska A."/>
            <person name="Traller J.C."/>
            <person name="Smith S.R."/>
            <person name="McClure R."/>
            <person name="Beliaev A."/>
            <person name="Bohutskyi P."/>
            <person name="Hill E.A."/>
            <person name="Rabines A."/>
            <person name="Zheng H."/>
            <person name="Allen L.Z."/>
            <person name="Kuo A."/>
            <person name="Grigoriev I.V."/>
            <person name="Allen A.E."/>
            <person name="Hazlebeck D."/>
            <person name="Allen E.E."/>
        </authorList>
    </citation>
    <scope>NUCLEOTIDE SEQUENCE</scope>
    <source>
        <strain evidence="2">Hildebrandi</strain>
    </source>
</reference>
<feature type="compositionally biased region" description="Basic and acidic residues" evidence="1">
    <location>
        <begin position="406"/>
        <end position="420"/>
    </location>
</feature>
<accession>A0A9K3KV22</accession>
<feature type="compositionally biased region" description="Polar residues" evidence="1">
    <location>
        <begin position="345"/>
        <end position="366"/>
    </location>
</feature>